<dbReference type="HOGENOM" id="CLU_200321_1_0_3"/>
<accession>B4VI07</accession>
<evidence type="ECO:0008006" key="3">
    <source>
        <dbReference type="Google" id="ProtNLM"/>
    </source>
</evidence>
<dbReference type="STRING" id="118168.MC7420_7270"/>
<dbReference type="Proteomes" id="UP000003835">
    <property type="component" value="Unassembled WGS sequence"/>
</dbReference>
<evidence type="ECO:0000313" key="1">
    <source>
        <dbReference type="EMBL" id="EDX78617.1"/>
    </source>
</evidence>
<proteinExistence type="predicted"/>
<protein>
    <recommendedName>
        <fullName evidence="3">DUF3368 domain-containing protein</fullName>
    </recommendedName>
</protein>
<sequence>MIVVSDTSPITNLAAIGQLDLLRQFYKTIIIPQAVYSNPI</sequence>
<keyword evidence="2" id="KW-1185">Reference proteome</keyword>
<dbReference type="InterPro" id="IPR021799">
    <property type="entry name" value="PIN-like_prokaryotic"/>
</dbReference>
<name>B4VI07_9CYAN</name>
<dbReference type="eggNOG" id="COG2405">
    <property type="taxonomic scope" value="Bacteria"/>
</dbReference>
<dbReference type="EMBL" id="DS989841">
    <property type="protein sequence ID" value="EDX78617.1"/>
    <property type="molecule type" value="Genomic_DNA"/>
</dbReference>
<evidence type="ECO:0000313" key="2">
    <source>
        <dbReference type="Proteomes" id="UP000003835"/>
    </source>
</evidence>
<dbReference type="Pfam" id="PF11848">
    <property type="entry name" value="DUF3368"/>
    <property type="match status" value="1"/>
</dbReference>
<organism evidence="1 2">
    <name type="scientific">Coleofasciculus chthonoplastes PCC 7420</name>
    <dbReference type="NCBI Taxonomy" id="118168"/>
    <lineage>
        <taxon>Bacteria</taxon>
        <taxon>Bacillati</taxon>
        <taxon>Cyanobacteriota</taxon>
        <taxon>Cyanophyceae</taxon>
        <taxon>Coleofasciculales</taxon>
        <taxon>Coleofasciculaceae</taxon>
        <taxon>Coleofasciculus</taxon>
    </lineage>
</organism>
<reference evidence="1 2" key="1">
    <citation type="submission" date="2008-07" db="EMBL/GenBank/DDBJ databases">
        <authorList>
            <person name="Tandeau de Marsac N."/>
            <person name="Ferriera S."/>
            <person name="Johnson J."/>
            <person name="Kravitz S."/>
            <person name="Beeson K."/>
            <person name="Sutton G."/>
            <person name="Rogers Y.-H."/>
            <person name="Friedman R."/>
            <person name="Frazier M."/>
            <person name="Venter J.C."/>
        </authorList>
    </citation>
    <scope>NUCLEOTIDE SEQUENCE [LARGE SCALE GENOMIC DNA]</scope>
    <source>
        <strain evidence="1 2">PCC 7420</strain>
    </source>
</reference>
<dbReference type="AlphaFoldDB" id="B4VI07"/>
<gene>
    <name evidence="1" type="ORF">MC7420_7270</name>
</gene>